<dbReference type="GO" id="GO:0040029">
    <property type="term" value="P:epigenetic regulation of gene expression"/>
    <property type="evidence" value="ECO:0007669"/>
    <property type="project" value="TreeGrafter"/>
</dbReference>
<dbReference type="SUPFAM" id="SSF57850">
    <property type="entry name" value="RING/U-box"/>
    <property type="match status" value="1"/>
</dbReference>
<dbReference type="GO" id="GO:0008270">
    <property type="term" value="F:zinc ion binding"/>
    <property type="evidence" value="ECO:0007669"/>
    <property type="project" value="UniProtKB-KW"/>
</dbReference>
<evidence type="ECO:0000313" key="6">
    <source>
        <dbReference type="Proteomes" id="UP001165289"/>
    </source>
</evidence>
<keyword evidence="2" id="KW-0863">Zinc-finger</keyword>
<dbReference type="Gene3D" id="3.30.40.10">
    <property type="entry name" value="Zinc/RING finger domain, C3HC4 (zinc finger)"/>
    <property type="match status" value="1"/>
</dbReference>
<dbReference type="PRINTS" id="PR01270">
    <property type="entry name" value="HDASUPER"/>
</dbReference>
<organism evidence="5 6">
    <name type="scientific">Oopsacas minuta</name>
    <dbReference type="NCBI Taxonomy" id="111878"/>
    <lineage>
        <taxon>Eukaryota</taxon>
        <taxon>Metazoa</taxon>
        <taxon>Porifera</taxon>
        <taxon>Hexactinellida</taxon>
        <taxon>Hexasterophora</taxon>
        <taxon>Lyssacinosida</taxon>
        <taxon>Leucopsacidae</taxon>
        <taxon>Oopsacas</taxon>
    </lineage>
</organism>
<dbReference type="InterPro" id="IPR001607">
    <property type="entry name" value="Znf_UBP"/>
</dbReference>
<comment type="caution">
    <text evidence="5">The sequence shown here is derived from an EMBL/GenBank/DDBJ whole genome shotgun (WGS) entry which is preliminary data.</text>
</comment>
<proteinExistence type="inferred from homology"/>
<feature type="region of interest" description="Disordered" evidence="3">
    <location>
        <begin position="390"/>
        <end position="435"/>
    </location>
</feature>
<evidence type="ECO:0000259" key="4">
    <source>
        <dbReference type="PROSITE" id="PS50271"/>
    </source>
</evidence>
<evidence type="ECO:0000256" key="2">
    <source>
        <dbReference type="PROSITE-ProRule" id="PRU00502"/>
    </source>
</evidence>
<dbReference type="Pfam" id="PF00850">
    <property type="entry name" value="Hist_deacetyl"/>
    <property type="match status" value="1"/>
</dbReference>
<dbReference type="PROSITE" id="PS50271">
    <property type="entry name" value="ZF_UBP"/>
    <property type="match status" value="1"/>
</dbReference>
<dbReference type="GO" id="GO:0004407">
    <property type="term" value="F:histone deacetylase activity"/>
    <property type="evidence" value="ECO:0007669"/>
    <property type="project" value="TreeGrafter"/>
</dbReference>
<evidence type="ECO:0000256" key="3">
    <source>
        <dbReference type="SAM" id="MobiDB-lite"/>
    </source>
</evidence>
<reference evidence="5 6" key="1">
    <citation type="journal article" date="2023" name="BMC Biol.">
        <title>The compact genome of the sponge Oopsacas minuta (Hexactinellida) is lacking key metazoan core genes.</title>
        <authorList>
            <person name="Santini S."/>
            <person name="Schenkelaars Q."/>
            <person name="Jourda C."/>
            <person name="Duchesne M."/>
            <person name="Belahbib H."/>
            <person name="Rocher C."/>
            <person name="Selva M."/>
            <person name="Riesgo A."/>
            <person name="Vervoort M."/>
            <person name="Leys S.P."/>
            <person name="Kodjabachian L."/>
            <person name="Le Bivic A."/>
            <person name="Borchiellini C."/>
            <person name="Claverie J.M."/>
            <person name="Renard E."/>
        </authorList>
    </citation>
    <scope>NUCLEOTIDE SEQUENCE [LARGE SCALE GENOMIC DNA]</scope>
    <source>
        <strain evidence="5">SPO-2</strain>
    </source>
</reference>
<feature type="domain" description="UBP-type" evidence="4">
    <location>
        <begin position="471"/>
        <end position="573"/>
    </location>
</feature>
<dbReference type="Pfam" id="PF02148">
    <property type="entry name" value="zf-UBP"/>
    <property type="match status" value="1"/>
</dbReference>
<dbReference type="InterPro" id="IPR023696">
    <property type="entry name" value="Ureohydrolase_dom_sf"/>
</dbReference>
<name>A0AAV7KGS0_9METZ</name>
<evidence type="ECO:0000256" key="1">
    <source>
        <dbReference type="ARBA" id="ARBA00007738"/>
    </source>
</evidence>
<accession>A0AAV7KGS0</accession>
<comment type="similarity">
    <text evidence="1">Belongs to the histone deacetylase family. HD type 2 subfamily.</text>
</comment>
<dbReference type="GO" id="GO:0000118">
    <property type="term" value="C:histone deacetylase complex"/>
    <property type="evidence" value="ECO:0007669"/>
    <property type="project" value="TreeGrafter"/>
</dbReference>
<keyword evidence="2" id="KW-0479">Metal-binding</keyword>
<dbReference type="InterPro" id="IPR013083">
    <property type="entry name" value="Znf_RING/FYVE/PHD"/>
</dbReference>
<evidence type="ECO:0000313" key="5">
    <source>
        <dbReference type="EMBL" id="KAI6660493.1"/>
    </source>
</evidence>
<dbReference type="AlphaFoldDB" id="A0AAV7KGS0"/>
<dbReference type="SMART" id="SM00290">
    <property type="entry name" value="ZnF_UBP"/>
    <property type="match status" value="1"/>
</dbReference>
<dbReference type="InterPro" id="IPR000286">
    <property type="entry name" value="HDACs"/>
</dbReference>
<keyword evidence="6" id="KW-1185">Reference proteome</keyword>
<dbReference type="SUPFAM" id="SSF52768">
    <property type="entry name" value="Arginase/deacetylase"/>
    <property type="match status" value="1"/>
</dbReference>
<dbReference type="EMBL" id="JAKMXF010000033">
    <property type="protein sequence ID" value="KAI6660493.1"/>
    <property type="molecule type" value="Genomic_DNA"/>
</dbReference>
<gene>
    <name evidence="5" type="ORF">LOD99_14077</name>
</gene>
<keyword evidence="2" id="KW-0862">Zinc</keyword>
<dbReference type="PANTHER" id="PTHR10625:SF38">
    <property type="entry name" value="HISTONE DEACETYLASE 6, ISOFORM G"/>
    <property type="match status" value="1"/>
</dbReference>
<dbReference type="InterPro" id="IPR023801">
    <property type="entry name" value="His_deacetylse_dom"/>
</dbReference>
<dbReference type="Proteomes" id="UP001165289">
    <property type="component" value="Unassembled WGS sequence"/>
</dbReference>
<dbReference type="PANTHER" id="PTHR10625">
    <property type="entry name" value="HISTONE DEACETYLASE HDAC1-RELATED"/>
    <property type="match status" value="1"/>
</dbReference>
<sequence>MADELVSKIEGLNITGKPQSTETGLVYDELMLKHESPIEHPECPARIKRIYTAMAEAGLVARCKRVPVREATREELLSVHGEDYLNIMRKSEGKKPSDLESSEFVFNSIYLTGQSHKCALLSAGGVVDLTRMVWQGDLANGMAVVRPPGHHAERDNAMGFCFFNNVAVAAELAVQKWGAKRVVIFDWDVHHGNGSQTMFEDNNKILYISMHRYMNGCFYPPGRTGGHTHVGTGNGAGYNVNIGWNHYNVTDGDVMAAMHFVLLPVLSEFGPDLVIVSSGFDAAIGDPLGGCALSPEVFGWMTHMLKLYAGGKIVLALEGGYNLNSISEASIQCMKSLLGDILPSPPPLQPCSEAIQAIYKTIDALSPFWISLGSLKTQITMLSGLDCAKSPTGAENPSPRTPRFIQQPPTKPLTRSAAKAAAKTTQDDSKQPLGTIGILDSSLDPRMDSIASAALAQGEENVTMYAVQPLPTCPHVLELTKINPDELEIDPKAPCAVCEHTPENWICLHCYKVLCSRYVKQHMVDHFNETNHCLTLSFSDLSVWCYGCDYYINSKNVDLHPYVSELHKAKFGHL</sequence>
<protein>
    <submittedName>
        <fullName evidence="5">Histone deacetylase 6-like</fullName>
    </submittedName>
</protein>
<dbReference type="Gene3D" id="3.40.800.20">
    <property type="entry name" value="Histone deacetylase domain"/>
    <property type="match status" value="1"/>
</dbReference>
<dbReference type="InterPro" id="IPR037138">
    <property type="entry name" value="His_deacetylse_dom_sf"/>
</dbReference>